<sequence length="187" mass="20954">MADLLIPIIPPKIRKKVFRHHEIFVDDFSDEELRSRYRFGRDSIEFLTGILENHLQRQTKRNHALSPTLQILVALGFFVSGSFLQPIGDTVGLPKSSVSRVVKDVSLALAQKQKKLILWPSPAELQVVKRGFYDKGGFPGVIGCVDGTHVRIQAPSTNETILLIGKDFTPSIYKQCATIMVGNTKRK</sequence>
<evidence type="ECO:0008006" key="3">
    <source>
        <dbReference type="Google" id="ProtNLM"/>
    </source>
</evidence>
<gene>
    <name evidence="1" type="ORF">PEVE_00001143</name>
</gene>
<proteinExistence type="predicted"/>
<evidence type="ECO:0000313" key="1">
    <source>
        <dbReference type="EMBL" id="CAH3019101.1"/>
    </source>
</evidence>
<comment type="caution">
    <text evidence="1">The sequence shown here is derived from an EMBL/GenBank/DDBJ whole genome shotgun (WGS) entry which is preliminary data.</text>
</comment>
<dbReference type="InterPro" id="IPR026103">
    <property type="entry name" value="HARBI1_animal"/>
</dbReference>
<name>A0ABN8LPD8_9CNID</name>
<protein>
    <recommendedName>
        <fullName evidence="3">Nuclease HARBI1</fullName>
    </recommendedName>
</protein>
<dbReference type="Proteomes" id="UP001159427">
    <property type="component" value="Unassembled WGS sequence"/>
</dbReference>
<dbReference type="EMBL" id="CALNXI010000106">
    <property type="protein sequence ID" value="CAH3019101.1"/>
    <property type="molecule type" value="Genomic_DNA"/>
</dbReference>
<reference evidence="1 2" key="1">
    <citation type="submission" date="2022-05" db="EMBL/GenBank/DDBJ databases">
        <authorList>
            <consortium name="Genoscope - CEA"/>
            <person name="William W."/>
        </authorList>
    </citation>
    <scope>NUCLEOTIDE SEQUENCE [LARGE SCALE GENOMIC DNA]</scope>
</reference>
<keyword evidence="2" id="KW-1185">Reference proteome</keyword>
<evidence type="ECO:0000313" key="2">
    <source>
        <dbReference type="Proteomes" id="UP001159427"/>
    </source>
</evidence>
<organism evidence="1 2">
    <name type="scientific">Porites evermanni</name>
    <dbReference type="NCBI Taxonomy" id="104178"/>
    <lineage>
        <taxon>Eukaryota</taxon>
        <taxon>Metazoa</taxon>
        <taxon>Cnidaria</taxon>
        <taxon>Anthozoa</taxon>
        <taxon>Hexacorallia</taxon>
        <taxon>Scleractinia</taxon>
        <taxon>Fungiina</taxon>
        <taxon>Poritidae</taxon>
        <taxon>Porites</taxon>
    </lineage>
</organism>
<accession>A0ABN8LPD8</accession>
<dbReference type="PRINTS" id="PR02086">
    <property type="entry name" value="PUTNUCHARBI1"/>
</dbReference>